<keyword evidence="1" id="KW-0328">Glycosyltransferase</keyword>
<evidence type="ECO:0000313" key="5">
    <source>
        <dbReference type="Proteomes" id="UP000001064"/>
    </source>
</evidence>
<name>F0ZB16_DICPU</name>
<organism evidence="4 5">
    <name type="scientific">Dictyostelium purpureum</name>
    <name type="common">Slime mold</name>
    <dbReference type="NCBI Taxonomy" id="5786"/>
    <lineage>
        <taxon>Eukaryota</taxon>
        <taxon>Amoebozoa</taxon>
        <taxon>Evosea</taxon>
        <taxon>Eumycetozoa</taxon>
        <taxon>Dictyostelia</taxon>
        <taxon>Dictyosteliales</taxon>
        <taxon>Dictyosteliaceae</taxon>
        <taxon>Dictyostelium</taxon>
    </lineage>
</organism>
<dbReference type="GeneID" id="10506514"/>
<proteinExistence type="predicted"/>
<dbReference type="EMBL" id="GL870968">
    <property type="protein sequence ID" value="EGC38814.1"/>
    <property type="molecule type" value="Genomic_DNA"/>
</dbReference>
<dbReference type="InterPro" id="IPR029057">
    <property type="entry name" value="PRTase-like"/>
</dbReference>
<dbReference type="Gene3D" id="3.40.50.2020">
    <property type="match status" value="1"/>
</dbReference>
<dbReference type="InterPro" id="IPR000836">
    <property type="entry name" value="PRTase_dom"/>
</dbReference>
<evidence type="ECO:0000259" key="3">
    <source>
        <dbReference type="Pfam" id="PF00156"/>
    </source>
</evidence>
<dbReference type="InParanoid" id="F0ZB16"/>
<dbReference type="SUPFAM" id="SSF53271">
    <property type="entry name" value="PRTase-like"/>
    <property type="match status" value="1"/>
</dbReference>
<evidence type="ECO:0000256" key="1">
    <source>
        <dbReference type="ARBA" id="ARBA00022676"/>
    </source>
</evidence>
<dbReference type="RefSeq" id="XP_003284608.1">
    <property type="nucleotide sequence ID" value="XM_003284560.1"/>
</dbReference>
<feature type="domain" description="Phosphoribosyltransferase" evidence="3">
    <location>
        <begin position="40"/>
        <end position="193"/>
    </location>
</feature>
<keyword evidence="5" id="KW-1185">Reference proteome</keyword>
<dbReference type="GO" id="GO:0016757">
    <property type="term" value="F:glycosyltransferase activity"/>
    <property type="evidence" value="ECO:0007669"/>
    <property type="project" value="UniProtKB-KW"/>
</dbReference>
<evidence type="ECO:0000256" key="2">
    <source>
        <dbReference type="ARBA" id="ARBA00022679"/>
    </source>
</evidence>
<sequence length="232" mass="25962">MFKKMIKVASKTPVVFKDREDAGSQLLNFIKKEFKESEITPEKMLIVALPRGGVPVAYPISSALKLPLDLATPRKIGAPGHEEYAIGAVAEQGEAFINEECKSFLSFNKNAINQEIEKQKEESKRRQQVYKKNRKPIDYQNKTIIIVDDGIATGSTMRAAINSIHTKNPKKIVIAVPTAPMDSLEEIAKIDKVNEILCISTPRDFMAVGCFYDTFDQTNDETVIELLEKSIN</sequence>
<gene>
    <name evidence="4" type="ORF">DICPUDRAFT_93737</name>
</gene>
<dbReference type="CDD" id="cd06223">
    <property type="entry name" value="PRTases_typeI"/>
    <property type="match status" value="1"/>
</dbReference>
<protein>
    <recommendedName>
        <fullName evidence="3">Phosphoribosyltransferase domain-containing protein</fullName>
    </recommendedName>
</protein>
<dbReference type="VEuPathDB" id="AmoebaDB:DICPUDRAFT_93737"/>
<keyword evidence="2" id="KW-0808">Transferase</keyword>
<dbReference type="STRING" id="5786.F0ZB16"/>
<dbReference type="Pfam" id="PF00156">
    <property type="entry name" value="Pribosyltran"/>
    <property type="match status" value="1"/>
</dbReference>
<dbReference type="PANTHER" id="PTHR43363:SF1">
    <property type="entry name" value="HYPOXANTHINE-GUANINE PHOSPHORIBOSYLTRANSFERASE"/>
    <property type="match status" value="1"/>
</dbReference>
<dbReference type="OMA" id="PFYAVGQ"/>
<dbReference type="KEGG" id="dpp:DICPUDRAFT_93737"/>
<dbReference type="AlphaFoldDB" id="F0ZB16"/>
<dbReference type="eggNOG" id="ENOG502S99Z">
    <property type="taxonomic scope" value="Eukaryota"/>
</dbReference>
<dbReference type="Proteomes" id="UP000001064">
    <property type="component" value="Unassembled WGS sequence"/>
</dbReference>
<dbReference type="Gene3D" id="3.30.1310.20">
    <property type="entry name" value="PRTase-like"/>
    <property type="match status" value="1"/>
</dbReference>
<evidence type="ECO:0000313" key="4">
    <source>
        <dbReference type="EMBL" id="EGC38814.1"/>
    </source>
</evidence>
<accession>F0ZB16</accession>
<dbReference type="PANTHER" id="PTHR43363">
    <property type="entry name" value="HYPOXANTHINE PHOSPHORIBOSYLTRANSFERASE"/>
    <property type="match status" value="1"/>
</dbReference>
<dbReference type="OrthoDB" id="5779169at2759"/>
<reference evidence="5" key="1">
    <citation type="journal article" date="2011" name="Genome Biol.">
        <title>Comparative genomics of the social amoebae Dictyostelium discoideum and Dictyostelium purpureum.</title>
        <authorList>
            <consortium name="US DOE Joint Genome Institute (JGI-PGF)"/>
            <person name="Sucgang R."/>
            <person name="Kuo A."/>
            <person name="Tian X."/>
            <person name="Salerno W."/>
            <person name="Parikh A."/>
            <person name="Feasley C.L."/>
            <person name="Dalin E."/>
            <person name="Tu H."/>
            <person name="Huang E."/>
            <person name="Barry K."/>
            <person name="Lindquist E."/>
            <person name="Shapiro H."/>
            <person name="Bruce D."/>
            <person name="Schmutz J."/>
            <person name="Salamov A."/>
            <person name="Fey P."/>
            <person name="Gaudet P."/>
            <person name="Anjard C."/>
            <person name="Babu M.M."/>
            <person name="Basu S."/>
            <person name="Bushmanova Y."/>
            <person name="van der Wel H."/>
            <person name="Katoh-Kurasawa M."/>
            <person name="Dinh C."/>
            <person name="Coutinho P.M."/>
            <person name="Saito T."/>
            <person name="Elias M."/>
            <person name="Schaap P."/>
            <person name="Kay R.R."/>
            <person name="Henrissat B."/>
            <person name="Eichinger L."/>
            <person name="Rivero F."/>
            <person name="Putnam N.H."/>
            <person name="West C.M."/>
            <person name="Loomis W.F."/>
            <person name="Chisholm R.L."/>
            <person name="Shaulsky G."/>
            <person name="Strassmann J.E."/>
            <person name="Queller D.C."/>
            <person name="Kuspa A."/>
            <person name="Grigoriev I.V."/>
        </authorList>
    </citation>
    <scope>NUCLEOTIDE SEQUENCE [LARGE SCALE GENOMIC DNA]</scope>
    <source>
        <strain evidence="5">QSDP1</strain>
    </source>
</reference>